<dbReference type="AlphaFoldDB" id="A0A3S0J6G3"/>
<dbReference type="Proteomes" id="UP000282184">
    <property type="component" value="Unassembled WGS sequence"/>
</dbReference>
<accession>A0A3S0J6G3</accession>
<name>A0A3S0J6G3_9BACT</name>
<comment type="caution">
    <text evidence="1">The sequence shown here is derived from an EMBL/GenBank/DDBJ whole genome shotgun (WGS) entry which is preliminary data.</text>
</comment>
<sequence>MRYREPEKKTYYARDIFRDLSSARPALAKLKGKGKLYDELIDVLLNLGEEDPYPASKDLQQRLGLSSGRLKKLIDELHEDFTTGIREDATLLQFPLVEHHFYVKGYNDSVSFNCQLPVTPRVGEELGLPFVGVFLEGRCYVTEVKYLLDNGKVTVDVWARVGSYNEHREYLRARGEFEGTLRWDNKFQHDFTTDEQLKKIYH</sequence>
<dbReference type="OrthoDB" id="884804at2"/>
<organism evidence="1 2">
    <name type="scientific">Hymenobacter gummosus</name>
    <dbReference type="NCBI Taxonomy" id="1776032"/>
    <lineage>
        <taxon>Bacteria</taxon>
        <taxon>Pseudomonadati</taxon>
        <taxon>Bacteroidota</taxon>
        <taxon>Cytophagia</taxon>
        <taxon>Cytophagales</taxon>
        <taxon>Hymenobacteraceae</taxon>
        <taxon>Hymenobacter</taxon>
    </lineage>
</organism>
<reference evidence="1 2" key="1">
    <citation type="submission" date="2018-12" db="EMBL/GenBank/DDBJ databases">
        <title>Hymenobacter gummosus sp. nov., isolated from a spring.</title>
        <authorList>
            <person name="Nie L."/>
        </authorList>
    </citation>
    <scope>NUCLEOTIDE SEQUENCE [LARGE SCALE GENOMIC DNA]</scope>
    <source>
        <strain evidence="1 2">KCTC 52166</strain>
    </source>
</reference>
<dbReference type="EMBL" id="RXOF01000018">
    <property type="protein sequence ID" value="RTQ45861.1"/>
    <property type="molecule type" value="Genomic_DNA"/>
</dbReference>
<proteinExistence type="predicted"/>
<gene>
    <name evidence="1" type="ORF">EJV47_23820</name>
</gene>
<protein>
    <submittedName>
        <fullName evidence="1">Uncharacterized protein</fullName>
    </submittedName>
</protein>
<keyword evidence="2" id="KW-1185">Reference proteome</keyword>
<dbReference type="RefSeq" id="WP_126695717.1">
    <property type="nucleotide sequence ID" value="NZ_RXOF01000018.1"/>
</dbReference>
<evidence type="ECO:0000313" key="2">
    <source>
        <dbReference type="Proteomes" id="UP000282184"/>
    </source>
</evidence>
<evidence type="ECO:0000313" key="1">
    <source>
        <dbReference type="EMBL" id="RTQ45861.1"/>
    </source>
</evidence>